<evidence type="ECO:0000256" key="1">
    <source>
        <dbReference type="SAM" id="MobiDB-lite"/>
    </source>
</evidence>
<evidence type="ECO:0000313" key="3">
    <source>
        <dbReference type="Proteomes" id="UP001557485"/>
    </source>
</evidence>
<dbReference type="Proteomes" id="UP001557485">
    <property type="component" value="Unassembled WGS sequence"/>
</dbReference>
<dbReference type="RefSeq" id="WP_368381559.1">
    <property type="nucleotide sequence ID" value="NZ_JBFRYA010000007.1"/>
</dbReference>
<gene>
    <name evidence="2" type="ORF">AB4876_10220</name>
</gene>
<sequence length="755" mass="85458">MAGIRAISGSSRRGRPGAKLATSKSREIADQHEQPLLALVLQYATAEGEVVQLPFKGSLAPGRESIIQPLLDAQSILLNRKSKGYGEKTLRAIAWFAEFLDYLDAQGNGLHGIVDIDPFTGAAYERWLQMWRSGKTENGKIYRTLERSLQLLRSDATFNSRPDIGNEPIKWPRGPRHLETSLESLDNLTYTGLIRACQKDINDFRKIFDSSARLEDTAEIIVDADPCLENLAWFVIDECNGNYPLASKRKDPESVESARRASYLSNALRKWHGMSVVSFRELLDTDEGRRLASLGRMPKNRRVYSNNTHIEVQNGLVLASIIKTIRVLYPGWPLLWEARKAMELFGHNSASSRYSGHLGRSVMRYSSPLTGMGGVSGILDGIYPQTHVIWSIFIWCRIQSGWNSETMISIDFDDESIFDCPLDPENYALIIGTKIRPAPKQLIHRSNKHDRYGVYSVLKWLKKIAEPIRFETGSACPWQFVRQCNVWEALGFFGSLRTRPSAHKPVRAFFKRHEIFNSAGVRVTSINLEQLRTTYEDARAAKWDGNLRAISMDMSHASEETTDRHYDSNTASLTRKDETIAAIQREVVEHVRYFQGTHIDGQSRSNLAQALPLSTASMKRMKEQMGSNTTDEEVYRVISPDAETYLAVCRNPKKPTWRGHENYVPSGEDCGYFNGCATCRQVVIFDEALPYIAARVLKLDELRSLFSLLQWEGSFGEEYTAWSELLGTWTNRQRVLDAEALAKTGEILIPVVMVR</sequence>
<comment type="caution">
    <text evidence="2">The sequence shown here is derived from an EMBL/GenBank/DDBJ whole genome shotgun (WGS) entry which is preliminary data.</text>
</comment>
<keyword evidence="3" id="KW-1185">Reference proteome</keyword>
<organism evidence="2 3">
    <name type="scientific">Zhongshania guokunii</name>
    <dbReference type="NCBI Taxonomy" id="641783"/>
    <lineage>
        <taxon>Bacteria</taxon>
        <taxon>Pseudomonadati</taxon>
        <taxon>Pseudomonadota</taxon>
        <taxon>Gammaproteobacteria</taxon>
        <taxon>Cellvibrionales</taxon>
        <taxon>Spongiibacteraceae</taxon>
        <taxon>Zhongshania</taxon>
    </lineage>
</organism>
<accession>A0ABV3U5Y6</accession>
<evidence type="ECO:0008006" key="4">
    <source>
        <dbReference type="Google" id="ProtNLM"/>
    </source>
</evidence>
<proteinExistence type="predicted"/>
<feature type="region of interest" description="Disordered" evidence="1">
    <location>
        <begin position="1"/>
        <end position="26"/>
    </location>
</feature>
<feature type="compositionally biased region" description="Low complexity" evidence="1">
    <location>
        <begin position="1"/>
        <end position="11"/>
    </location>
</feature>
<name>A0ABV3U5Y6_9GAMM</name>
<dbReference type="EMBL" id="JBFRYA010000007">
    <property type="protein sequence ID" value="MEX1669288.1"/>
    <property type="molecule type" value="Genomic_DNA"/>
</dbReference>
<protein>
    <recommendedName>
        <fullName evidence="4">Integrase</fullName>
    </recommendedName>
</protein>
<reference evidence="2 3" key="1">
    <citation type="journal article" date="2011" name="Int. J. Syst. Evol. Microbiol.">
        <title>Zhongshania antarctica gen. nov., sp. nov. and Zhongshania guokunii sp. nov., gammaproteobacteria respectively isolated from coastal attached (fast) ice and surface seawater of the Antarctic.</title>
        <authorList>
            <person name="Li H.J."/>
            <person name="Zhang X.Y."/>
            <person name="Chen C.X."/>
            <person name="Zhang Y.J."/>
            <person name="Gao Z.M."/>
            <person name="Yu Y."/>
            <person name="Chen X.L."/>
            <person name="Chen B."/>
            <person name="Zhang Y.Z."/>
        </authorList>
    </citation>
    <scope>NUCLEOTIDE SEQUENCE [LARGE SCALE GENOMIC DNA]</scope>
    <source>
        <strain evidence="2 3">ZS6-22T</strain>
    </source>
</reference>
<evidence type="ECO:0000313" key="2">
    <source>
        <dbReference type="EMBL" id="MEX1669288.1"/>
    </source>
</evidence>